<dbReference type="EMBL" id="RWJF01000001">
    <property type="protein sequence ID" value="RST31051.1"/>
    <property type="molecule type" value="Genomic_DNA"/>
</dbReference>
<keyword evidence="8" id="KW-0408">Iron</keyword>
<keyword evidence="12" id="KW-0032">Aminotransferase</keyword>
<dbReference type="GO" id="GO:0051536">
    <property type="term" value="F:iron-sulfur cluster binding"/>
    <property type="evidence" value="ECO:0007669"/>
    <property type="project" value="UniProtKB-KW"/>
</dbReference>
<evidence type="ECO:0000256" key="1">
    <source>
        <dbReference type="ARBA" id="ARBA00001933"/>
    </source>
</evidence>
<evidence type="ECO:0000259" key="11">
    <source>
        <dbReference type="Pfam" id="PF00266"/>
    </source>
</evidence>
<protein>
    <recommendedName>
        <fullName evidence="4">Cysteine desulfurase</fullName>
    </recommendedName>
</protein>
<dbReference type="Gene3D" id="3.90.1150.10">
    <property type="entry name" value="Aspartate Aminotransferase, domain 1"/>
    <property type="match status" value="1"/>
</dbReference>
<dbReference type="Proteomes" id="UP000274661">
    <property type="component" value="Unassembled WGS sequence"/>
</dbReference>
<evidence type="ECO:0000313" key="12">
    <source>
        <dbReference type="EMBL" id="RST31051.1"/>
    </source>
</evidence>
<evidence type="ECO:0000256" key="8">
    <source>
        <dbReference type="ARBA" id="ARBA00023004"/>
    </source>
</evidence>
<dbReference type="GO" id="GO:0008483">
    <property type="term" value="F:transaminase activity"/>
    <property type="evidence" value="ECO:0007669"/>
    <property type="project" value="UniProtKB-KW"/>
</dbReference>
<evidence type="ECO:0000256" key="7">
    <source>
        <dbReference type="ARBA" id="ARBA00022898"/>
    </source>
</evidence>
<feature type="domain" description="Aminotransferase class V" evidence="11">
    <location>
        <begin position="5"/>
        <end position="341"/>
    </location>
</feature>
<dbReference type="RefSeq" id="WP_126718884.1">
    <property type="nucleotide sequence ID" value="NZ_RWJF01000001.1"/>
</dbReference>
<keyword evidence="6" id="KW-0479">Metal-binding</keyword>
<evidence type="ECO:0000256" key="9">
    <source>
        <dbReference type="ARBA" id="ARBA00023014"/>
    </source>
</evidence>
<comment type="catalytic activity">
    <reaction evidence="10">
        <text>(sulfur carrier)-H + L-cysteine = (sulfur carrier)-SH + L-alanine</text>
        <dbReference type="Rhea" id="RHEA:43892"/>
        <dbReference type="Rhea" id="RHEA-COMP:14737"/>
        <dbReference type="Rhea" id="RHEA-COMP:14739"/>
        <dbReference type="ChEBI" id="CHEBI:29917"/>
        <dbReference type="ChEBI" id="CHEBI:35235"/>
        <dbReference type="ChEBI" id="CHEBI:57972"/>
        <dbReference type="ChEBI" id="CHEBI:64428"/>
        <dbReference type="EC" id="2.8.1.7"/>
    </reaction>
</comment>
<dbReference type="AlphaFoldDB" id="A0A3R9Y6A1"/>
<dbReference type="InterPro" id="IPR015424">
    <property type="entry name" value="PyrdxlP-dep_Trfase"/>
</dbReference>
<dbReference type="InterPro" id="IPR015422">
    <property type="entry name" value="PyrdxlP-dep_Trfase_small"/>
</dbReference>
<comment type="cofactor">
    <cofactor evidence="1">
        <name>pyridoxal 5'-phosphate</name>
        <dbReference type="ChEBI" id="CHEBI:597326"/>
    </cofactor>
</comment>
<dbReference type="PANTHER" id="PTHR11601">
    <property type="entry name" value="CYSTEINE DESULFURYLASE FAMILY MEMBER"/>
    <property type="match status" value="1"/>
</dbReference>
<dbReference type="SUPFAM" id="SSF53383">
    <property type="entry name" value="PLP-dependent transferases"/>
    <property type="match status" value="1"/>
</dbReference>
<reference evidence="12 13" key="1">
    <citation type="submission" date="2018-12" db="EMBL/GenBank/DDBJ databases">
        <title>Sphingomonas sp. HMF7854 Genome sequencing and assembly.</title>
        <authorList>
            <person name="Cha I."/>
            <person name="Kang H."/>
            <person name="Kim H."/>
            <person name="Kang J."/>
            <person name="Joh K."/>
        </authorList>
    </citation>
    <scope>NUCLEOTIDE SEQUENCE [LARGE SCALE GENOMIC DNA]</scope>
    <source>
        <strain evidence="12 13">HMF7854</strain>
    </source>
</reference>
<dbReference type="Gene3D" id="1.10.260.50">
    <property type="match status" value="1"/>
</dbReference>
<dbReference type="PIRSF" id="PIRSF005572">
    <property type="entry name" value="NifS"/>
    <property type="match status" value="1"/>
</dbReference>
<evidence type="ECO:0000256" key="4">
    <source>
        <dbReference type="ARBA" id="ARBA00013558"/>
    </source>
</evidence>
<evidence type="ECO:0000256" key="5">
    <source>
        <dbReference type="ARBA" id="ARBA00022679"/>
    </source>
</evidence>
<keyword evidence="9" id="KW-0411">Iron-sulfur</keyword>
<proteinExistence type="inferred from homology"/>
<dbReference type="InterPro" id="IPR016454">
    <property type="entry name" value="Cysteine_dSase"/>
</dbReference>
<comment type="function">
    <text evidence="2">Catalyzes the removal of elemental sulfur atoms from cysteine to produce alanine. Seems to participate in the biosynthesis of the nitrogenase metalloclusters by providing the inorganic sulfur required for the Fe-S core formation.</text>
</comment>
<sequence length="356" mass="37100">MSARIYLDHAATTPVLPAARAAVAEAFERWANPSSPYAEGRAARAALEQARERVKAALDWRHDVIFTSGASEALAIALRGEQRPTLISAVEHDAVFRAAPGAELLAIGEKGAIDRDRLAAWLGANTGGIVAIQHVNSETGVVQPVDDLAREVREAGGILLSDCSQSAGKIPLPDADLIALSAHKFGGPPGIGALLVRDLASLRPTGGQERGYRAGTQNLPGIAGMVAALEAGATDDWLGLLRQPLRDINHRLQAAGATIQPPDAFTSGHIIAITMPGVSAEAQVVQLDLAGIAVSAGSACSSGSMKPSRTLKAFGVPDQDAACTIRVSVGWTTTPADLERFVEAWTSIARRSAREA</sequence>
<comment type="caution">
    <text evidence="12">The sequence shown here is derived from an EMBL/GenBank/DDBJ whole genome shotgun (WGS) entry which is preliminary data.</text>
</comment>
<dbReference type="Gene3D" id="3.40.640.10">
    <property type="entry name" value="Type I PLP-dependent aspartate aminotransferase-like (Major domain)"/>
    <property type="match status" value="1"/>
</dbReference>
<organism evidence="12 13">
    <name type="scientific">Sphingomonas ginkgonis</name>
    <dbReference type="NCBI Taxonomy" id="2315330"/>
    <lineage>
        <taxon>Bacteria</taxon>
        <taxon>Pseudomonadati</taxon>
        <taxon>Pseudomonadota</taxon>
        <taxon>Alphaproteobacteria</taxon>
        <taxon>Sphingomonadales</taxon>
        <taxon>Sphingomonadaceae</taxon>
        <taxon>Sphingomonas</taxon>
    </lineage>
</organism>
<dbReference type="InterPro" id="IPR000192">
    <property type="entry name" value="Aminotrans_V_dom"/>
</dbReference>
<dbReference type="GO" id="GO:0046872">
    <property type="term" value="F:metal ion binding"/>
    <property type="evidence" value="ECO:0007669"/>
    <property type="project" value="UniProtKB-KW"/>
</dbReference>
<dbReference type="Pfam" id="PF00266">
    <property type="entry name" value="Aminotran_5"/>
    <property type="match status" value="1"/>
</dbReference>
<evidence type="ECO:0000256" key="2">
    <source>
        <dbReference type="ARBA" id="ARBA00003120"/>
    </source>
</evidence>
<evidence type="ECO:0000256" key="10">
    <source>
        <dbReference type="ARBA" id="ARBA00050776"/>
    </source>
</evidence>
<evidence type="ECO:0000313" key="13">
    <source>
        <dbReference type="Proteomes" id="UP000274661"/>
    </source>
</evidence>
<keyword evidence="5 12" id="KW-0808">Transferase</keyword>
<evidence type="ECO:0000256" key="3">
    <source>
        <dbReference type="ARBA" id="ARBA00006490"/>
    </source>
</evidence>
<dbReference type="OrthoDB" id="9804366at2"/>
<name>A0A3R9Y6A1_9SPHN</name>
<dbReference type="PANTHER" id="PTHR11601:SF34">
    <property type="entry name" value="CYSTEINE DESULFURASE"/>
    <property type="match status" value="1"/>
</dbReference>
<evidence type="ECO:0000256" key="6">
    <source>
        <dbReference type="ARBA" id="ARBA00022723"/>
    </source>
</evidence>
<accession>A0A3R9Y6A1</accession>
<keyword evidence="13" id="KW-1185">Reference proteome</keyword>
<keyword evidence="7" id="KW-0663">Pyridoxal phosphate</keyword>
<dbReference type="InterPro" id="IPR015421">
    <property type="entry name" value="PyrdxlP-dep_Trfase_major"/>
</dbReference>
<dbReference type="GO" id="GO:0031071">
    <property type="term" value="F:cysteine desulfurase activity"/>
    <property type="evidence" value="ECO:0007669"/>
    <property type="project" value="UniProtKB-EC"/>
</dbReference>
<comment type="similarity">
    <text evidence="3">Belongs to the class-V pyridoxal-phosphate-dependent aminotransferase family. NifS/IscS subfamily.</text>
</comment>
<gene>
    <name evidence="12" type="ORF">HMF7854_09525</name>
</gene>